<proteinExistence type="predicted"/>
<sequence>MPRLWRSFGSALALSIGVVLVAVTSVPGAHAATALVMGGTGQPDPKQVPGYLDAVGRLYLNQAAACAVATCQVHATVTPEEFSPFFTGGMRFGDSVATGLGMLDTDVRRYLGQNGEPLVVFGNSQSATVATEEKRRLAADPTVAADSLQFVLVGNPNRPNGGFLQRFHPITIPVVDYLPTTSPADTGGPVTTDISFQYDIASDFPTYPLNALAMLNTLIGIGIHGSYTTTHDGYSESELLAEINDPHNRQIVGNTTYVTIPTRVLPLAQAIRDTGHTLGLSAFTTPVADLVEPTLRVLVELGYHRTVGYGAQNSFGLIPAANPVTVVGDLITAAGEGINNVVRRGTSRPAPPPVAARVPTSSPERPAAQRDLATEQVATPPAAQATTETAHRSEDTPDTNGTRDTKRQPATTQSHPDATPPGSPGDPSERRRQDQSARDDVQPGRAGATADTPDGSDSRPAHASGPSDQGASADAA</sequence>
<organism evidence="4 5">
    <name type="scientific">Mycolicibacterium hodleri</name>
    <dbReference type="NCBI Taxonomy" id="49897"/>
    <lineage>
        <taxon>Bacteria</taxon>
        <taxon>Bacillati</taxon>
        <taxon>Actinomycetota</taxon>
        <taxon>Actinomycetes</taxon>
        <taxon>Mycobacteriales</taxon>
        <taxon>Mycobacteriaceae</taxon>
        <taxon>Mycolicibacterium</taxon>
    </lineage>
</organism>
<feature type="compositionally biased region" description="Basic and acidic residues" evidence="1">
    <location>
        <begin position="427"/>
        <end position="442"/>
    </location>
</feature>
<evidence type="ECO:0000256" key="2">
    <source>
        <dbReference type="SAM" id="SignalP"/>
    </source>
</evidence>
<evidence type="ECO:0000313" key="5">
    <source>
        <dbReference type="Proteomes" id="UP000315759"/>
    </source>
</evidence>
<feature type="compositionally biased region" description="Low complexity" evidence="1">
    <location>
        <begin position="374"/>
        <end position="388"/>
    </location>
</feature>
<feature type="signal peptide" evidence="2">
    <location>
        <begin position="1"/>
        <end position="31"/>
    </location>
</feature>
<dbReference type="Proteomes" id="UP000315759">
    <property type="component" value="Unassembled WGS sequence"/>
</dbReference>
<dbReference type="AlphaFoldDB" id="A0A544VTE4"/>
<comment type="caution">
    <text evidence="4">The sequence shown here is derived from an EMBL/GenBank/DDBJ whole genome shotgun (WGS) entry which is preliminary data.</text>
</comment>
<dbReference type="InterPro" id="IPR029058">
    <property type="entry name" value="AB_hydrolase_fold"/>
</dbReference>
<evidence type="ECO:0000259" key="3">
    <source>
        <dbReference type="Pfam" id="PF08237"/>
    </source>
</evidence>
<evidence type="ECO:0000256" key="1">
    <source>
        <dbReference type="SAM" id="MobiDB-lite"/>
    </source>
</evidence>
<dbReference type="Gene3D" id="3.40.50.1820">
    <property type="entry name" value="alpha/beta hydrolase"/>
    <property type="match status" value="1"/>
</dbReference>
<protein>
    <submittedName>
        <fullName evidence="4">PE-PPE domain-containing protein</fullName>
    </submittedName>
</protein>
<name>A0A544VTE4_9MYCO</name>
<keyword evidence="5" id="KW-1185">Reference proteome</keyword>
<accession>A0A544VTE4</accession>
<dbReference type="RefSeq" id="WP_142555214.1">
    <property type="nucleotide sequence ID" value="NZ_VIFX01000048.1"/>
</dbReference>
<feature type="domain" description="PE-PPE" evidence="3">
    <location>
        <begin position="73"/>
        <end position="303"/>
    </location>
</feature>
<keyword evidence="2" id="KW-0732">Signal</keyword>
<gene>
    <name evidence="4" type="ORF">D8S82_27915</name>
</gene>
<dbReference type="InterPro" id="IPR013228">
    <property type="entry name" value="PE-PPE_C"/>
</dbReference>
<feature type="region of interest" description="Disordered" evidence="1">
    <location>
        <begin position="342"/>
        <end position="476"/>
    </location>
</feature>
<feature type="chain" id="PRO_5021809016" evidence="2">
    <location>
        <begin position="32"/>
        <end position="476"/>
    </location>
</feature>
<feature type="compositionally biased region" description="Basic and acidic residues" evidence="1">
    <location>
        <begin position="389"/>
        <end position="407"/>
    </location>
</feature>
<reference evidence="4 5" key="1">
    <citation type="submission" date="2018-10" db="EMBL/GenBank/DDBJ databases">
        <title>Draft genome of Mycobacterium hodleri strain B.</title>
        <authorList>
            <person name="Amande T.J."/>
            <person name="Mcgenity T.J."/>
        </authorList>
    </citation>
    <scope>NUCLEOTIDE SEQUENCE [LARGE SCALE GENOMIC DNA]</scope>
    <source>
        <strain evidence="4 5">B</strain>
    </source>
</reference>
<dbReference type="EMBL" id="VIFX01000048">
    <property type="protein sequence ID" value="TQR83256.1"/>
    <property type="molecule type" value="Genomic_DNA"/>
</dbReference>
<evidence type="ECO:0000313" key="4">
    <source>
        <dbReference type="EMBL" id="TQR83256.1"/>
    </source>
</evidence>
<dbReference type="Pfam" id="PF08237">
    <property type="entry name" value="PE-PPE"/>
    <property type="match status" value="1"/>
</dbReference>